<keyword evidence="12" id="KW-1185">Reference proteome</keyword>
<keyword evidence="7" id="KW-0256">Endoplasmic reticulum</keyword>
<evidence type="ECO:0000256" key="6">
    <source>
        <dbReference type="ARBA" id="ARBA00022692"/>
    </source>
</evidence>
<dbReference type="GO" id="GO:0006506">
    <property type="term" value="P:GPI anchor biosynthetic process"/>
    <property type="evidence" value="ECO:0007669"/>
    <property type="project" value="UniProtKB-UniPathway"/>
</dbReference>
<keyword evidence="9 10" id="KW-0472">Membrane</keyword>
<dbReference type="RefSeq" id="XP_018712731.1">
    <property type="nucleotide sequence ID" value="XM_018855786.1"/>
</dbReference>
<evidence type="ECO:0000256" key="8">
    <source>
        <dbReference type="ARBA" id="ARBA00022989"/>
    </source>
</evidence>
<organism evidence="11 12">
    <name type="scientific">Metschnikowia bicuspidata var. bicuspidata NRRL YB-4993</name>
    <dbReference type="NCBI Taxonomy" id="869754"/>
    <lineage>
        <taxon>Eukaryota</taxon>
        <taxon>Fungi</taxon>
        <taxon>Dikarya</taxon>
        <taxon>Ascomycota</taxon>
        <taxon>Saccharomycotina</taxon>
        <taxon>Pichiomycetes</taxon>
        <taxon>Metschnikowiaceae</taxon>
        <taxon>Metschnikowia</taxon>
    </lineage>
</organism>
<evidence type="ECO:0000256" key="10">
    <source>
        <dbReference type="SAM" id="Phobius"/>
    </source>
</evidence>
<dbReference type="EMBL" id="LXTC01000002">
    <property type="protein sequence ID" value="OBA22235.1"/>
    <property type="molecule type" value="Genomic_DNA"/>
</dbReference>
<evidence type="ECO:0000256" key="1">
    <source>
        <dbReference type="ARBA" id="ARBA00004477"/>
    </source>
</evidence>
<proteinExistence type="inferred from homology"/>
<dbReference type="OrthoDB" id="17366at2759"/>
<name>A0A1A0HE28_9ASCO</name>
<comment type="subcellular location">
    <subcellularLocation>
        <location evidence="1">Endoplasmic reticulum membrane</location>
        <topology evidence="1">Multi-pass membrane protein</topology>
    </subcellularLocation>
</comment>
<feature type="transmembrane region" description="Helical" evidence="10">
    <location>
        <begin position="210"/>
        <end position="234"/>
    </location>
</feature>
<feature type="transmembrane region" description="Helical" evidence="10">
    <location>
        <begin position="141"/>
        <end position="163"/>
    </location>
</feature>
<keyword evidence="5" id="KW-0337">GPI-anchor biosynthesis</keyword>
<keyword evidence="8 10" id="KW-1133">Transmembrane helix</keyword>
<dbReference type="Proteomes" id="UP000092555">
    <property type="component" value="Unassembled WGS sequence"/>
</dbReference>
<evidence type="ECO:0000256" key="3">
    <source>
        <dbReference type="ARBA" id="ARBA00007978"/>
    </source>
</evidence>
<dbReference type="AlphaFoldDB" id="A0A1A0HE28"/>
<dbReference type="GeneID" id="30028762"/>
<reference evidence="11 12" key="1">
    <citation type="submission" date="2016-05" db="EMBL/GenBank/DDBJ databases">
        <title>Comparative genomics of biotechnologically important yeasts.</title>
        <authorList>
            <consortium name="DOE Joint Genome Institute"/>
            <person name="Riley R."/>
            <person name="Haridas S."/>
            <person name="Wolfe K.H."/>
            <person name="Lopes M.R."/>
            <person name="Hittinger C.T."/>
            <person name="Goker M."/>
            <person name="Salamov A."/>
            <person name="Wisecaver J."/>
            <person name="Long T.M."/>
            <person name="Aerts A.L."/>
            <person name="Barry K."/>
            <person name="Choi C."/>
            <person name="Clum A."/>
            <person name="Coughlan A.Y."/>
            <person name="Deshpande S."/>
            <person name="Douglass A.P."/>
            <person name="Hanson S.J."/>
            <person name="Klenk H.-P."/>
            <person name="LaButti K."/>
            <person name="Lapidus A."/>
            <person name="Lindquist E."/>
            <person name="Lipzen A."/>
            <person name="Meier-kolthoff J.P."/>
            <person name="Ohm R.A."/>
            <person name="Otillar R.P."/>
            <person name="Pangilinan J."/>
            <person name="Peng Y."/>
            <person name="Rokas A."/>
            <person name="Rosa C.A."/>
            <person name="Scheuner C."/>
            <person name="Sibirny A.A."/>
            <person name="Slot J.C."/>
            <person name="Stielow J.B."/>
            <person name="Sun H."/>
            <person name="Kurtzman C.P."/>
            <person name="Blackwell M."/>
            <person name="Grigoriev I.V."/>
            <person name="Jeffries T.W."/>
        </authorList>
    </citation>
    <scope>NUCLEOTIDE SEQUENCE [LARGE SCALE GENOMIC DNA]</scope>
    <source>
        <strain evidence="11 12">NRRL YB-4993</strain>
    </source>
</reference>
<sequence length="235" mass="25819">MRRRSIKKTVSFQTQVPGTTDGQIPEPGVLEGSVSIFAVPIHLLLLLHSLFSSGLTENPTQMMAKGLVNLVGMQILYGFWIVYFEKPSIKSKNKATSKGSAGSNIVLVLSCIAISVLLANITFVALILLGAPMHGFLKETYLLACHASVIVVHPILILFRLDLNQLGLIFKNEQVFRRIFRNQTLSASFVAILGAWIGVIPIPLDWDRPWQQWPITILSGVYVGSFAGSLTSVFL</sequence>
<accession>A0A1A0HE28</accession>
<protein>
    <recommendedName>
        <fullName evidence="4">Glycosylphosphatidylinositol anchor biosynthesis protein 11</fullName>
    </recommendedName>
</protein>
<feature type="transmembrane region" description="Helical" evidence="10">
    <location>
        <begin position="63"/>
        <end position="84"/>
    </location>
</feature>
<comment type="similarity">
    <text evidence="3">Belongs to the PIGF family.</text>
</comment>
<evidence type="ECO:0000256" key="5">
    <source>
        <dbReference type="ARBA" id="ARBA00022502"/>
    </source>
</evidence>
<gene>
    <name evidence="11" type="ORF">METBIDRAFT_31168</name>
</gene>
<evidence type="ECO:0000256" key="2">
    <source>
        <dbReference type="ARBA" id="ARBA00004687"/>
    </source>
</evidence>
<feature type="transmembrane region" description="Helical" evidence="10">
    <location>
        <begin position="105"/>
        <end position="129"/>
    </location>
</feature>
<evidence type="ECO:0000256" key="4">
    <source>
        <dbReference type="ARBA" id="ARBA00020927"/>
    </source>
</evidence>
<dbReference type="InterPro" id="IPR009580">
    <property type="entry name" value="GPI_biosynthesis_protein_Pig-F"/>
</dbReference>
<comment type="caution">
    <text evidence="11">The sequence shown here is derived from an EMBL/GenBank/DDBJ whole genome shotgun (WGS) entry which is preliminary data.</text>
</comment>
<dbReference type="UniPathway" id="UPA00196"/>
<evidence type="ECO:0000313" key="11">
    <source>
        <dbReference type="EMBL" id="OBA22235.1"/>
    </source>
</evidence>
<feature type="transmembrane region" description="Helical" evidence="10">
    <location>
        <begin position="184"/>
        <end position="204"/>
    </location>
</feature>
<dbReference type="GO" id="GO:0005789">
    <property type="term" value="C:endoplasmic reticulum membrane"/>
    <property type="evidence" value="ECO:0007669"/>
    <property type="project" value="UniProtKB-SubCell"/>
</dbReference>
<comment type="pathway">
    <text evidence="2">Glycolipid biosynthesis; glycosylphosphatidylinositol-anchor biosynthesis.</text>
</comment>
<evidence type="ECO:0000256" key="9">
    <source>
        <dbReference type="ARBA" id="ARBA00023136"/>
    </source>
</evidence>
<evidence type="ECO:0000313" key="12">
    <source>
        <dbReference type="Proteomes" id="UP000092555"/>
    </source>
</evidence>
<feature type="transmembrane region" description="Helical" evidence="10">
    <location>
        <begin position="34"/>
        <end position="51"/>
    </location>
</feature>
<evidence type="ECO:0000256" key="7">
    <source>
        <dbReference type="ARBA" id="ARBA00022824"/>
    </source>
</evidence>
<dbReference type="Pfam" id="PF06699">
    <property type="entry name" value="PIG-F"/>
    <property type="match status" value="1"/>
</dbReference>
<keyword evidence="6 10" id="KW-0812">Transmembrane</keyword>
<dbReference type="STRING" id="869754.A0A1A0HE28"/>